<dbReference type="Gene3D" id="3.40.50.2300">
    <property type="match status" value="1"/>
</dbReference>
<dbReference type="EC" id="2.7.13.3" evidence="2"/>
<feature type="coiled-coil region" evidence="12">
    <location>
        <begin position="121"/>
        <end position="155"/>
    </location>
</feature>
<evidence type="ECO:0000256" key="5">
    <source>
        <dbReference type="ARBA" id="ARBA00022741"/>
    </source>
</evidence>
<evidence type="ECO:0000313" key="16">
    <source>
        <dbReference type="Proteomes" id="UP000471381"/>
    </source>
</evidence>
<keyword evidence="6" id="KW-0418">Kinase</keyword>
<dbReference type="PANTHER" id="PTHR45339:SF1">
    <property type="entry name" value="HYBRID SIGNAL TRANSDUCTION HISTIDINE KINASE J"/>
    <property type="match status" value="1"/>
</dbReference>
<feature type="domain" description="Response regulatory" evidence="14">
    <location>
        <begin position="559"/>
        <end position="674"/>
    </location>
</feature>
<dbReference type="Proteomes" id="UP000471381">
    <property type="component" value="Unassembled WGS sequence"/>
</dbReference>
<dbReference type="CDD" id="cd16922">
    <property type="entry name" value="HATPase_EvgS-ArcB-TorS-like"/>
    <property type="match status" value="1"/>
</dbReference>
<dbReference type="Pfam" id="PF02518">
    <property type="entry name" value="HATPase_c"/>
    <property type="match status" value="1"/>
</dbReference>
<dbReference type="FunFam" id="1.10.287.130:FF:000002">
    <property type="entry name" value="Two-component osmosensing histidine kinase"/>
    <property type="match status" value="1"/>
</dbReference>
<evidence type="ECO:0000256" key="9">
    <source>
        <dbReference type="ARBA" id="ARBA00064003"/>
    </source>
</evidence>
<dbReference type="SUPFAM" id="SSF47384">
    <property type="entry name" value="Homodimeric domain of signal transducing histidine kinase"/>
    <property type="match status" value="1"/>
</dbReference>
<dbReference type="GO" id="GO:0005524">
    <property type="term" value="F:ATP binding"/>
    <property type="evidence" value="ECO:0007669"/>
    <property type="project" value="UniProtKB-KW"/>
</dbReference>
<dbReference type="AlphaFoldDB" id="A0A6N9TN16"/>
<evidence type="ECO:0000256" key="3">
    <source>
        <dbReference type="ARBA" id="ARBA00022553"/>
    </source>
</evidence>
<dbReference type="InterPro" id="IPR003594">
    <property type="entry name" value="HATPase_dom"/>
</dbReference>
<keyword evidence="16" id="KW-1185">Reference proteome</keyword>
<evidence type="ECO:0000256" key="10">
    <source>
        <dbReference type="ARBA" id="ARBA00068150"/>
    </source>
</evidence>
<dbReference type="SMART" id="SM00388">
    <property type="entry name" value="HisKA"/>
    <property type="match status" value="1"/>
</dbReference>
<dbReference type="CDD" id="cd00082">
    <property type="entry name" value="HisKA"/>
    <property type="match status" value="1"/>
</dbReference>
<dbReference type="InterPro" id="IPR036097">
    <property type="entry name" value="HisK_dim/P_sf"/>
</dbReference>
<dbReference type="InterPro" id="IPR036890">
    <property type="entry name" value="HATPase_C_sf"/>
</dbReference>
<dbReference type="Pfam" id="PF00512">
    <property type="entry name" value="HisKA"/>
    <property type="match status" value="1"/>
</dbReference>
<evidence type="ECO:0000259" key="14">
    <source>
        <dbReference type="PROSITE" id="PS50110"/>
    </source>
</evidence>
<dbReference type="CDD" id="cd17546">
    <property type="entry name" value="REC_hyHK_CKI1_RcsC-like"/>
    <property type="match status" value="1"/>
</dbReference>
<keyword evidence="5" id="KW-0547">Nucleotide-binding</keyword>
<protein>
    <recommendedName>
        <fullName evidence="10">Sensory/regulatory protein RpfC</fullName>
        <ecNumber evidence="2">2.7.13.3</ecNumber>
    </recommendedName>
</protein>
<dbReference type="SUPFAM" id="SSF55874">
    <property type="entry name" value="ATPase domain of HSP90 chaperone/DNA topoisomerase II/histidine kinase"/>
    <property type="match status" value="1"/>
</dbReference>
<dbReference type="EMBL" id="JAAAWO010000013">
    <property type="protein sequence ID" value="NDW16889.1"/>
    <property type="molecule type" value="Genomic_DNA"/>
</dbReference>
<dbReference type="FunFam" id="3.30.565.10:FF:000010">
    <property type="entry name" value="Sensor histidine kinase RcsC"/>
    <property type="match status" value="1"/>
</dbReference>
<evidence type="ECO:0000256" key="6">
    <source>
        <dbReference type="ARBA" id="ARBA00022777"/>
    </source>
</evidence>
<evidence type="ECO:0000256" key="11">
    <source>
        <dbReference type="PROSITE-ProRule" id="PRU00169"/>
    </source>
</evidence>
<gene>
    <name evidence="15" type="ORF">GTQ48_15350</name>
</gene>
<comment type="catalytic activity">
    <reaction evidence="1">
        <text>ATP + protein L-histidine = ADP + protein N-phospho-L-histidine.</text>
        <dbReference type="EC" id="2.7.13.3"/>
    </reaction>
</comment>
<dbReference type="SMART" id="SM00448">
    <property type="entry name" value="REC"/>
    <property type="match status" value="1"/>
</dbReference>
<feature type="domain" description="Histidine kinase" evidence="13">
    <location>
        <begin position="162"/>
        <end position="378"/>
    </location>
</feature>
<keyword evidence="8" id="KW-0902">Two-component regulatory system</keyword>
<dbReference type="PROSITE" id="PS50109">
    <property type="entry name" value="HIS_KIN"/>
    <property type="match status" value="1"/>
</dbReference>
<dbReference type="InterPro" id="IPR003661">
    <property type="entry name" value="HisK_dim/P_dom"/>
</dbReference>
<feature type="modified residue" description="4-aspartylphosphate" evidence="11">
    <location>
        <position position="608"/>
    </location>
</feature>
<proteinExistence type="predicted"/>
<evidence type="ECO:0000256" key="2">
    <source>
        <dbReference type="ARBA" id="ARBA00012438"/>
    </source>
</evidence>
<keyword evidence="7" id="KW-0067">ATP-binding</keyword>
<dbReference type="SUPFAM" id="SSF52172">
    <property type="entry name" value="CheY-like"/>
    <property type="match status" value="1"/>
</dbReference>
<dbReference type="PROSITE" id="PS50110">
    <property type="entry name" value="RESPONSE_REGULATORY"/>
    <property type="match status" value="1"/>
</dbReference>
<evidence type="ECO:0000256" key="8">
    <source>
        <dbReference type="ARBA" id="ARBA00023012"/>
    </source>
</evidence>
<organism evidence="15 16">
    <name type="scientific">Alteromonas genovensis</name>
    <dbReference type="NCBI Taxonomy" id="471225"/>
    <lineage>
        <taxon>Bacteria</taxon>
        <taxon>Pseudomonadati</taxon>
        <taxon>Pseudomonadota</taxon>
        <taxon>Gammaproteobacteria</taxon>
        <taxon>Alteromonadales</taxon>
        <taxon>Alteromonadaceae</taxon>
        <taxon>Alteromonas/Salinimonas group</taxon>
        <taxon>Alteromonas</taxon>
    </lineage>
</organism>
<dbReference type="RefSeq" id="WP_163107450.1">
    <property type="nucleotide sequence ID" value="NZ_JAAAWO010000013.1"/>
</dbReference>
<comment type="caution">
    <text evidence="15">The sequence shown here is derived from an EMBL/GenBank/DDBJ whole genome shotgun (WGS) entry which is preliminary data.</text>
</comment>
<dbReference type="PANTHER" id="PTHR45339">
    <property type="entry name" value="HYBRID SIGNAL TRANSDUCTION HISTIDINE KINASE J"/>
    <property type="match status" value="1"/>
</dbReference>
<dbReference type="Pfam" id="PF00072">
    <property type="entry name" value="Response_reg"/>
    <property type="match status" value="1"/>
</dbReference>
<sequence>MNSLLTRQLRKAFGLKTTEQLEQWLSSLDDTHTSEMSQHALQRGLKHLIKRVDDSYQFHERDITLRERSLALSSKELFAANEQIRNELVVQQRVVDTLRSSVNLLLVDQNKPPIKDNLANISTLSEMMLELTNEQKAVEKKVQRALDDAESANKAKSEFLATVSHEIRTPMNAVIGLTHLALDTEDAEHKQAYLEKVKKNAAYLLDLINNILDLSKVEAGKIDVANDTFSLTDTIEKLAHVFQIKASEKHLQLLFDIRIDPHQLFRGDSEKIYQVLLNLLSNAVKFTSTGTIVMTISALAEEVLFSVSDTGMGINEHSKAKLFDAFVQADTSISRQFGGTGLGLTICKSLVEHMGGQLDFTSEEGKGSEFYFTLPLIRETITSSLINAQTSIPVPDLALGLASNLDSNLASKAYPKKVLCIKSCQSVTQGCEILKQTLHRLHIDCEIIDNTQDTLPESADTSVIFLPDGNDAWQRFITQLSMGEFTHLNLCTIISSRAKVNVLNKLKNVHIENIDVIELPFTDLDLLATFSPSNDHKINLNHDGLETNKWRKRRLTGKHVLIVDDDTISIEISQQILRNIGMKVTSALTGEQALAVCNDNDFDAILLDCHLPDKSGQEVANRLSMKDGWSAPIIALSTDESVAAREKAFESGMCQYLVKPAIADFIIHAIDKHIHSGYIEIKAPPADNVFLASLVSFYDAYKHPSIITALLDIAESSENTIPAGSPLISQMLDDTKRIGAFSLHRYLVELLNKHFESQEGIKHAIVTLSQHLDATLRLIVHTLEVEARVPAVTSSKETKQPLIESMQELILLLESFDAQAISQIEEIRREYRDSEYLDYIENIQQLCSVYDFEHALEFSDQLLERLSNEK</sequence>
<dbReference type="SMART" id="SM00387">
    <property type="entry name" value="HATPase_c"/>
    <property type="match status" value="1"/>
</dbReference>
<evidence type="ECO:0000256" key="1">
    <source>
        <dbReference type="ARBA" id="ARBA00000085"/>
    </source>
</evidence>
<dbReference type="InterPro" id="IPR005467">
    <property type="entry name" value="His_kinase_dom"/>
</dbReference>
<keyword evidence="4" id="KW-0808">Transferase</keyword>
<evidence type="ECO:0000313" key="15">
    <source>
        <dbReference type="EMBL" id="NDW16889.1"/>
    </source>
</evidence>
<evidence type="ECO:0000256" key="4">
    <source>
        <dbReference type="ARBA" id="ARBA00022679"/>
    </source>
</evidence>
<keyword evidence="12" id="KW-0175">Coiled coil</keyword>
<comment type="subunit">
    <text evidence="9">At low DSF concentrations, interacts with RpfF.</text>
</comment>
<dbReference type="GO" id="GO:0000155">
    <property type="term" value="F:phosphorelay sensor kinase activity"/>
    <property type="evidence" value="ECO:0007669"/>
    <property type="project" value="InterPro"/>
</dbReference>
<dbReference type="InterPro" id="IPR011006">
    <property type="entry name" value="CheY-like_superfamily"/>
</dbReference>
<dbReference type="InterPro" id="IPR001789">
    <property type="entry name" value="Sig_transdc_resp-reg_receiver"/>
</dbReference>
<dbReference type="PRINTS" id="PR00344">
    <property type="entry name" value="BCTRLSENSOR"/>
</dbReference>
<reference evidence="15 16" key="1">
    <citation type="submission" date="2020-01" db="EMBL/GenBank/DDBJ databases">
        <title>Genomes of bacteria type strains.</title>
        <authorList>
            <person name="Chen J."/>
            <person name="Zhu S."/>
            <person name="Yang J."/>
        </authorList>
    </citation>
    <scope>NUCLEOTIDE SEQUENCE [LARGE SCALE GENOMIC DNA]</scope>
    <source>
        <strain evidence="15 16">LMG 24078</strain>
    </source>
</reference>
<dbReference type="InterPro" id="IPR004358">
    <property type="entry name" value="Sig_transdc_His_kin-like_C"/>
</dbReference>
<evidence type="ECO:0000256" key="7">
    <source>
        <dbReference type="ARBA" id="ARBA00022840"/>
    </source>
</evidence>
<evidence type="ECO:0000259" key="13">
    <source>
        <dbReference type="PROSITE" id="PS50109"/>
    </source>
</evidence>
<dbReference type="Gene3D" id="3.30.565.10">
    <property type="entry name" value="Histidine kinase-like ATPase, C-terminal domain"/>
    <property type="match status" value="1"/>
</dbReference>
<accession>A0A6N9TN16</accession>
<name>A0A6N9TN16_9ALTE</name>
<dbReference type="Gene3D" id="1.10.287.130">
    <property type="match status" value="1"/>
</dbReference>
<keyword evidence="3 11" id="KW-0597">Phosphoprotein</keyword>
<evidence type="ECO:0000256" key="12">
    <source>
        <dbReference type="SAM" id="Coils"/>
    </source>
</evidence>